<gene>
    <name evidence="2" type="ORF">DZF93_12375</name>
    <name evidence="1" type="ORF">VO01_06290</name>
</gene>
<dbReference type="EMBL" id="QWEA01000563">
    <property type="protein sequence ID" value="RIJ20824.1"/>
    <property type="molecule type" value="Genomic_DNA"/>
</dbReference>
<evidence type="ECO:0000313" key="2">
    <source>
        <dbReference type="EMBL" id="RIJ20824.1"/>
    </source>
</evidence>
<dbReference type="Gene3D" id="3.40.50.300">
    <property type="entry name" value="P-loop containing nucleotide triphosphate hydrolases"/>
    <property type="match status" value="1"/>
</dbReference>
<evidence type="ECO:0000313" key="4">
    <source>
        <dbReference type="Proteomes" id="UP000266634"/>
    </source>
</evidence>
<dbReference type="OrthoDB" id="3237545at2"/>
<dbReference type="PATRIC" id="fig|33014.5.peg.1312"/>
<name>A0A0D5CHQ1_9MICO</name>
<evidence type="ECO:0000313" key="3">
    <source>
        <dbReference type="Proteomes" id="UP000032604"/>
    </source>
</evidence>
<evidence type="ECO:0000313" key="1">
    <source>
        <dbReference type="EMBL" id="AJW78792.1"/>
    </source>
</evidence>
<dbReference type="Proteomes" id="UP000032604">
    <property type="component" value="Chromosome"/>
</dbReference>
<dbReference type="NCBIfam" id="NF005115">
    <property type="entry name" value="PRK06547.1"/>
    <property type="match status" value="1"/>
</dbReference>
<dbReference type="EMBL" id="CP011043">
    <property type="protein sequence ID" value="AJW78792.1"/>
    <property type="molecule type" value="Genomic_DNA"/>
</dbReference>
<dbReference type="KEGG" id="cmh:VO01_06290"/>
<dbReference type="Proteomes" id="UP000266634">
    <property type="component" value="Unassembled WGS sequence"/>
</dbReference>
<keyword evidence="1" id="KW-0547">Nucleotide-binding</keyword>
<dbReference type="HOGENOM" id="CLU_087906_2_0_11"/>
<dbReference type="SUPFAM" id="SSF52540">
    <property type="entry name" value="P-loop containing nucleoside triphosphate hydrolases"/>
    <property type="match status" value="1"/>
</dbReference>
<dbReference type="AlphaFoldDB" id="A0A0D5CHQ1"/>
<dbReference type="InterPro" id="IPR027417">
    <property type="entry name" value="P-loop_NTPase"/>
</dbReference>
<dbReference type="RefSeq" id="WP_045527667.1">
    <property type="nucleotide sequence ID" value="NZ_CP011043.1"/>
</dbReference>
<accession>A0A0D5CHQ1</accession>
<reference evidence="1 3" key="1">
    <citation type="journal article" date="2015" name="Genome Announc.">
        <title>Complete Genome Sequence of Clavibacter michiganensis subsp. insidiosus R1-1 Using PacBio Single-Molecule Real-Time Technology.</title>
        <authorList>
            <person name="Lu Y."/>
            <person name="Samac D.A."/>
            <person name="Glazebrook J."/>
            <person name="Ishimaru C.A."/>
        </authorList>
    </citation>
    <scope>NUCLEOTIDE SEQUENCE [LARGE SCALE GENOMIC DNA]</scope>
    <source>
        <strain evidence="1 3">R1-1</strain>
    </source>
</reference>
<organism evidence="1 3">
    <name type="scientific">Clavibacter michiganensis subsp. insidiosus</name>
    <dbReference type="NCBI Taxonomy" id="33014"/>
    <lineage>
        <taxon>Bacteria</taxon>
        <taxon>Bacillati</taxon>
        <taxon>Actinomycetota</taxon>
        <taxon>Actinomycetes</taxon>
        <taxon>Micrococcales</taxon>
        <taxon>Microbacteriaceae</taxon>
        <taxon>Clavibacter</taxon>
    </lineage>
</organism>
<keyword evidence="1" id="KW-0067">ATP-binding</keyword>
<dbReference type="GO" id="GO:0005524">
    <property type="term" value="F:ATP binding"/>
    <property type="evidence" value="ECO:0007669"/>
    <property type="project" value="UniProtKB-KW"/>
</dbReference>
<dbReference type="Pfam" id="PF13238">
    <property type="entry name" value="AAA_18"/>
    <property type="match status" value="1"/>
</dbReference>
<reference evidence="2 4" key="2">
    <citation type="submission" date="2018-08" db="EMBL/GenBank/DDBJ databases">
        <title>Genome Sequence of Clavibacter michiganensis Subspecies type strains, and the Atypical Peach-Colored Strains Isolated from Tomato.</title>
        <authorList>
            <person name="Osdaghi E."/>
            <person name="Portier P."/>
            <person name="Briand M."/>
            <person name="Jacques M.-A."/>
        </authorList>
    </citation>
    <scope>NUCLEOTIDE SEQUENCE [LARGE SCALE GENOMIC DNA]</scope>
    <source>
        <strain evidence="2 4">CFBP 6488</strain>
    </source>
</reference>
<sequence length="182" mass="20149">MRRDPGERRPALILVDGPSGSGKSTLADVLVRDGDAAAHLAPGAQLLRLDDVYPGWDGLEAASRHLEHHVVDEMRPGGRPRWRRWDWTADAPAEWHDLDPARPLVVEGCGSLTRAAALRATHRIWVEADDAVRRARAIARDGESFAVEWERWDAQWRAHVSREDPRALADVVVRTDAVAAAG</sequence>
<proteinExistence type="predicted"/>
<protein>
    <submittedName>
        <fullName evidence="1">ATP-binding protein</fullName>
    </submittedName>
</protein>